<evidence type="ECO:0000313" key="8">
    <source>
        <dbReference type="Proteomes" id="UP000663832"/>
    </source>
</evidence>
<dbReference type="EMBL" id="CAJNOI010005128">
    <property type="protein sequence ID" value="CAF1559997.1"/>
    <property type="molecule type" value="Genomic_DNA"/>
</dbReference>
<comment type="caution">
    <text evidence="4">The sequence shown here is derived from an EMBL/GenBank/DDBJ whole genome shotgun (WGS) entry which is preliminary data.</text>
</comment>
<accession>A0A813SX89</accession>
<keyword evidence="1" id="KW-1133">Transmembrane helix</keyword>
<dbReference type="EMBL" id="CAJNOM010000016">
    <property type="protein sequence ID" value="CAF0802832.1"/>
    <property type="molecule type" value="Genomic_DNA"/>
</dbReference>
<feature type="domain" description="Shisa N-terminal" evidence="2">
    <location>
        <begin position="9"/>
        <end position="49"/>
    </location>
</feature>
<proteinExistence type="predicted"/>
<organism evidence="4 8">
    <name type="scientific">Adineta steineri</name>
    <dbReference type="NCBI Taxonomy" id="433720"/>
    <lineage>
        <taxon>Eukaryota</taxon>
        <taxon>Metazoa</taxon>
        <taxon>Spiralia</taxon>
        <taxon>Gnathifera</taxon>
        <taxon>Rotifera</taxon>
        <taxon>Eurotatoria</taxon>
        <taxon>Bdelloidea</taxon>
        <taxon>Adinetida</taxon>
        <taxon>Adinetidae</taxon>
        <taxon>Adineta</taxon>
    </lineage>
</organism>
<reference evidence="4" key="1">
    <citation type="submission" date="2021-02" db="EMBL/GenBank/DDBJ databases">
        <authorList>
            <person name="Nowell W R."/>
        </authorList>
    </citation>
    <scope>NUCLEOTIDE SEQUENCE</scope>
</reference>
<dbReference type="EMBL" id="CAJNOM010005531">
    <property type="protein sequence ID" value="CAF1664446.1"/>
    <property type="molecule type" value="Genomic_DNA"/>
</dbReference>
<evidence type="ECO:0000313" key="6">
    <source>
        <dbReference type="EMBL" id="CAF1559997.1"/>
    </source>
</evidence>
<evidence type="ECO:0000313" key="4">
    <source>
        <dbReference type="EMBL" id="CAF0806644.1"/>
    </source>
</evidence>
<dbReference type="EMBL" id="CAJNOM010000017">
    <property type="protein sequence ID" value="CAF0806644.1"/>
    <property type="molecule type" value="Genomic_DNA"/>
</dbReference>
<keyword evidence="1" id="KW-0812">Transmembrane</keyword>
<keyword evidence="8" id="KW-1185">Reference proteome</keyword>
<dbReference type="AlphaFoldDB" id="A0A813SX89"/>
<dbReference type="EMBL" id="CAJNOI010000016">
    <property type="protein sequence ID" value="CAF0814257.1"/>
    <property type="molecule type" value="Genomic_DNA"/>
</dbReference>
<evidence type="ECO:0000313" key="3">
    <source>
        <dbReference type="EMBL" id="CAF0802832.1"/>
    </source>
</evidence>
<evidence type="ECO:0000259" key="2">
    <source>
        <dbReference type="Pfam" id="PF13908"/>
    </source>
</evidence>
<feature type="transmembrane region" description="Helical" evidence="1">
    <location>
        <begin position="89"/>
        <end position="117"/>
    </location>
</feature>
<dbReference type="OrthoDB" id="10025410at2759"/>
<evidence type="ECO:0000313" key="7">
    <source>
        <dbReference type="EMBL" id="CAF1664446.1"/>
    </source>
</evidence>
<evidence type="ECO:0000313" key="5">
    <source>
        <dbReference type="EMBL" id="CAF0814257.1"/>
    </source>
</evidence>
<gene>
    <name evidence="6" type="ORF">BJG266_LOCUS46877</name>
    <name evidence="5" type="ORF">BJG266_LOCUS5902</name>
    <name evidence="3" type="ORF">QVE165_LOCUS4312</name>
    <name evidence="4" type="ORF">QVE165_LOCUS4510</name>
    <name evidence="7" type="ORF">QVE165_LOCUS63914</name>
</gene>
<protein>
    <recommendedName>
        <fullName evidence="2">Shisa N-terminal domain-containing protein</fullName>
    </recommendedName>
</protein>
<dbReference type="InterPro" id="IPR053891">
    <property type="entry name" value="Shisa_N"/>
</dbReference>
<dbReference type="Proteomes" id="UP000663877">
    <property type="component" value="Unassembled WGS sequence"/>
</dbReference>
<keyword evidence="1" id="KW-0472">Membrane</keyword>
<sequence length="250" mass="28692">MNPDDQRTSCPGFLDEFGVWNNGFECPPLTGQIRICCESESRRYCCTLDNFHKTSSPSSSFNLLNSLGKNSYSTVESSLLLNETKSSTILTLPIILICFVILIITFLLIFLSICFWYRYQNRNSQRKQQENLSTKTNLLIDHFPFSPPHHQFFLNDNNSLLFNNKSSLIHQQTRDTLTTTTIAPSSTTSTSSTSGRIPSDIYYNDWKDFLIAADQPMNVYPTMSSHSIELNNDQQYQLYYGKRQQNDVIV</sequence>
<evidence type="ECO:0000256" key="1">
    <source>
        <dbReference type="SAM" id="Phobius"/>
    </source>
</evidence>
<name>A0A813SX89_9BILA</name>
<dbReference type="Proteomes" id="UP000663832">
    <property type="component" value="Unassembled WGS sequence"/>
</dbReference>
<dbReference type="Pfam" id="PF13908">
    <property type="entry name" value="Shisa_N"/>
    <property type="match status" value="1"/>
</dbReference>